<dbReference type="EMBL" id="JAZHPZ010000011">
    <property type="protein sequence ID" value="MEF2968023.1"/>
    <property type="molecule type" value="Genomic_DNA"/>
</dbReference>
<dbReference type="Proteomes" id="UP001306950">
    <property type="component" value="Unassembled WGS sequence"/>
</dbReference>
<dbReference type="PROSITE" id="PS00428">
    <property type="entry name" value="FTSW_RODA_SPOVE"/>
    <property type="match status" value="1"/>
</dbReference>
<accession>A0ABU7VXA5</accession>
<evidence type="ECO:0000313" key="8">
    <source>
        <dbReference type="Proteomes" id="UP001306950"/>
    </source>
</evidence>
<dbReference type="PANTHER" id="PTHR30474:SF1">
    <property type="entry name" value="PEPTIDOGLYCAN GLYCOSYLTRANSFERASE MRDB"/>
    <property type="match status" value="1"/>
</dbReference>
<keyword evidence="2 6" id="KW-0812">Transmembrane</keyword>
<organism evidence="7 8">
    <name type="scientific">Paenibacillus haidiansis</name>
    <dbReference type="NCBI Taxonomy" id="1574488"/>
    <lineage>
        <taxon>Bacteria</taxon>
        <taxon>Bacillati</taxon>
        <taxon>Bacillota</taxon>
        <taxon>Bacilli</taxon>
        <taxon>Bacillales</taxon>
        <taxon>Paenibacillaceae</taxon>
        <taxon>Paenibacillus</taxon>
    </lineage>
</organism>
<name>A0ABU7VXA5_9BACL</name>
<keyword evidence="5 6" id="KW-0472">Membrane</keyword>
<proteinExistence type="predicted"/>
<feature type="transmembrane region" description="Helical" evidence="6">
    <location>
        <begin position="162"/>
        <end position="178"/>
    </location>
</feature>
<evidence type="ECO:0000256" key="4">
    <source>
        <dbReference type="ARBA" id="ARBA00022989"/>
    </source>
</evidence>
<keyword evidence="7" id="KW-0808">Transferase</keyword>
<keyword evidence="4 6" id="KW-1133">Transmembrane helix</keyword>
<evidence type="ECO:0000256" key="2">
    <source>
        <dbReference type="ARBA" id="ARBA00022692"/>
    </source>
</evidence>
<dbReference type="Pfam" id="PF01098">
    <property type="entry name" value="FTSW_RODA_SPOVE"/>
    <property type="match status" value="1"/>
</dbReference>
<feature type="transmembrane region" description="Helical" evidence="6">
    <location>
        <begin position="70"/>
        <end position="89"/>
    </location>
</feature>
<evidence type="ECO:0000313" key="7">
    <source>
        <dbReference type="EMBL" id="MEF2968023.1"/>
    </source>
</evidence>
<feature type="transmembrane region" description="Helical" evidence="6">
    <location>
        <begin position="285"/>
        <end position="305"/>
    </location>
</feature>
<evidence type="ECO:0000256" key="3">
    <source>
        <dbReference type="ARBA" id="ARBA00022960"/>
    </source>
</evidence>
<dbReference type="InterPro" id="IPR018365">
    <property type="entry name" value="Cell_cycle_FtsW-rel_CS"/>
</dbReference>
<evidence type="ECO:0000256" key="5">
    <source>
        <dbReference type="ARBA" id="ARBA00023136"/>
    </source>
</evidence>
<gene>
    <name evidence="7" type="ORF">V3851_19520</name>
</gene>
<dbReference type="PANTHER" id="PTHR30474">
    <property type="entry name" value="CELL CYCLE PROTEIN"/>
    <property type="match status" value="1"/>
</dbReference>
<dbReference type="RefSeq" id="WP_331848230.1">
    <property type="nucleotide sequence ID" value="NZ_JAZHPZ010000011.1"/>
</dbReference>
<sequence>MFFKLKKLDWLMVCILVLFMVFSTLMVRSAIAPYENQFRAYDLKTLGFYLAGFVVVFGMALVDYRTLLKYSWYIYGAGCFLLVLVFLFAPEINGARSWFKLPGGLQFQPAELVKVILILTTAYLLGQRERQLLRFRRDVIPICAVTLVPFLLVLIQPDLGNAIIYLVVLIAMLWIGNVKYSHVLIGLTAVVAALIAFVTLFNTYNADIRDYLDQHNKLHWYQRINTFINPDQASSDEKHQSSYAKVAIGSGGLLGDGYMQGELKNKKFVPYPYSDSIFVVIGEEFGFLGSAFLLLVYFLFIYRMILIAMHCIDKRGAYMIVGIAAMFLFQIFENVGMMIGLMPITGITLPFISYGGTSLLINMLCIGLVFSIMLHQEKYKVED</sequence>
<feature type="transmembrane region" description="Helical" evidence="6">
    <location>
        <begin position="183"/>
        <end position="204"/>
    </location>
</feature>
<dbReference type="InterPro" id="IPR001182">
    <property type="entry name" value="FtsW/RodA"/>
</dbReference>
<feature type="transmembrane region" description="Helical" evidence="6">
    <location>
        <begin position="45"/>
        <end position="63"/>
    </location>
</feature>
<dbReference type="EC" id="2.4.1.129" evidence="7"/>
<keyword evidence="8" id="KW-1185">Reference proteome</keyword>
<feature type="transmembrane region" description="Helical" evidence="6">
    <location>
        <begin position="317"/>
        <end position="339"/>
    </location>
</feature>
<dbReference type="GO" id="GO:0016757">
    <property type="term" value="F:glycosyltransferase activity"/>
    <property type="evidence" value="ECO:0007669"/>
    <property type="project" value="UniProtKB-KW"/>
</dbReference>
<comment type="subcellular location">
    <subcellularLocation>
        <location evidence="1">Membrane</location>
        <topology evidence="1">Multi-pass membrane protein</topology>
    </subcellularLocation>
</comment>
<reference evidence="7 8" key="1">
    <citation type="submission" date="2024-02" db="EMBL/GenBank/DDBJ databases">
        <title>A nitrogen-fixing paenibacillus bacterium.</title>
        <authorList>
            <person name="Zhang W.L."/>
            <person name="Chen S.F."/>
        </authorList>
    </citation>
    <scope>NUCLEOTIDE SEQUENCE [LARGE SCALE GENOMIC DNA]</scope>
    <source>
        <strain evidence="7 8">M1</strain>
    </source>
</reference>
<protein>
    <submittedName>
        <fullName evidence="7">FtsW/RodA/SpoVE family cell cycle protein</fullName>
        <ecNumber evidence="7">2.4.1.129</ecNumber>
    </submittedName>
</protein>
<evidence type="ECO:0000256" key="1">
    <source>
        <dbReference type="ARBA" id="ARBA00004141"/>
    </source>
</evidence>
<feature type="transmembrane region" description="Helical" evidence="6">
    <location>
        <begin position="138"/>
        <end position="156"/>
    </location>
</feature>
<keyword evidence="3" id="KW-0133">Cell shape</keyword>
<evidence type="ECO:0000256" key="6">
    <source>
        <dbReference type="SAM" id="Phobius"/>
    </source>
</evidence>
<feature type="transmembrane region" description="Helical" evidence="6">
    <location>
        <begin position="109"/>
        <end position="126"/>
    </location>
</feature>
<keyword evidence="7" id="KW-0328">Glycosyltransferase</keyword>
<comment type="caution">
    <text evidence="7">The sequence shown here is derived from an EMBL/GenBank/DDBJ whole genome shotgun (WGS) entry which is preliminary data.</text>
</comment>
<feature type="transmembrane region" description="Helical" evidence="6">
    <location>
        <begin position="351"/>
        <end position="374"/>
    </location>
</feature>